<protein>
    <submittedName>
        <fullName evidence="1">Uncharacterized protein</fullName>
    </submittedName>
</protein>
<accession>A0A0C3QLA9</accession>
<keyword evidence="2" id="KW-1185">Reference proteome</keyword>
<sequence>MCSDDETASSLSVDTPPTLSIAELPLDPILTPAGYSVRKPLPRVNPIDEGWGNQPECPRPSRRSSALFGMDPLSRSDVLVEVPVGSYATWISAKKERKRGVDRTSPSWR</sequence>
<proteinExistence type="predicted"/>
<dbReference type="OrthoDB" id="10630016at2759"/>
<organism evidence="1 2">
    <name type="scientific">Tulasnella calospora MUT 4182</name>
    <dbReference type="NCBI Taxonomy" id="1051891"/>
    <lineage>
        <taxon>Eukaryota</taxon>
        <taxon>Fungi</taxon>
        <taxon>Dikarya</taxon>
        <taxon>Basidiomycota</taxon>
        <taxon>Agaricomycotina</taxon>
        <taxon>Agaricomycetes</taxon>
        <taxon>Cantharellales</taxon>
        <taxon>Tulasnellaceae</taxon>
        <taxon>Tulasnella</taxon>
    </lineage>
</organism>
<evidence type="ECO:0000313" key="2">
    <source>
        <dbReference type="Proteomes" id="UP000054248"/>
    </source>
</evidence>
<dbReference type="Proteomes" id="UP000054248">
    <property type="component" value="Unassembled WGS sequence"/>
</dbReference>
<reference evidence="1 2" key="1">
    <citation type="submission" date="2014-04" db="EMBL/GenBank/DDBJ databases">
        <authorList>
            <consortium name="DOE Joint Genome Institute"/>
            <person name="Kuo A."/>
            <person name="Girlanda M."/>
            <person name="Perotto S."/>
            <person name="Kohler A."/>
            <person name="Nagy L.G."/>
            <person name="Floudas D."/>
            <person name="Copeland A."/>
            <person name="Barry K.W."/>
            <person name="Cichocki N."/>
            <person name="Veneault-Fourrey C."/>
            <person name="LaButti K."/>
            <person name="Lindquist E.A."/>
            <person name="Lipzen A."/>
            <person name="Lundell T."/>
            <person name="Morin E."/>
            <person name="Murat C."/>
            <person name="Sun H."/>
            <person name="Tunlid A."/>
            <person name="Henrissat B."/>
            <person name="Grigoriev I.V."/>
            <person name="Hibbett D.S."/>
            <person name="Martin F."/>
            <person name="Nordberg H.P."/>
            <person name="Cantor M.N."/>
            <person name="Hua S.X."/>
        </authorList>
    </citation>
    <scope>NUCLEOTIDE SEQUENCE [LARGE SCALE GENOMIC DNA]</scope>
    <source>
        <strain evidence="1 2">MUT 4182</strain>
    </source>
</reference>
<dbReference type="AlphaFoldDB" id="A0A0C3QLA9"/>
<name>A0A0C3QLA9_9AGAM</name>
<dbReference type="HOGENOM" id="CLU_2185905_0_0_1"/>
<gene>
    <name evidence="1" type="ORF">M407DRAFT_192500</name>
</gene>
<dbReference type="EMBL" id="KN822948">
    <property type="protein sequence ID" value="KIO33500.1"/>
    <property type="molecule type" value="Genomic_DNA"/>
</dbReference>
<reference evidence="2" key="2">
    <citation type="submission" date="2015-01" db="EMBL/GenBank/DDBJ databases">
        <title>Evolutionary Origins and Diversification of the Mycorrhizal Mutualists.</title>
        <authorList>
            <consortium name="DOE Joint Genome Institute"/>
            <consortium name="Mycorrhizal Genomics Consortium"/>
            <person name="Kohler A."/>
            <person name="Kuo A."/>
            <person name="Nagy L.G."/>
            <person name="Floudas D."/>
            <person name="Copeland A."/>
            <person name="Barry K.W."/>
            <person name="Cichocki N."/>
            <person name="Veneault-Fourrey C."/>
            <person name="LaButti K."/>
            <person name="Lindquist E.A."/>
            <person name="Lipzen A."/>
            <person name="Lundell T."/>
            <person name="Morin E."/>
            <person name="Murat C."/>
            <person name="Riley R."/>
            <person name="Ohm R."/>
            <person name="Sun H."/>
            <person name="Tunlid A."/>
            <person name="Henrissat B."/>
            <person name="Grigoriev I.V."/>
            <person name="Hibbett D.S."/>
            <person name="Martin F."/>
        </authorList>
    </citation>
    <scope>NUCLEOTIDE SEQUENCE [LARGE SCALE GENOMIC DNA]</scope>
    <source>
        <strain evidence="2">MUT 4182</strain>
    </source>
</reference>
<evidence type="ECO:0000313" key="1">
    <source>
        <dbReference type="EMBL" id="KIO33500.1"/>
    </source>
</evidence>